<dbReference type="PIRSF" id="PIRSF006661">
    <property type="entry name" value="PP-lp_UCP006661"/>
    <property type="match status" value="1"/>
</dbReference>
<dbReference type="GO" id="GO:0016783">
    <property type="term" value="F:sulfurtransferase activity"/>
    <property type="evidence" value="ECO:0007669"/>
    <property type="project" value="InterPro"/>
</dbReference>
<dbReference type="PANTHER" id="PTHR43169">
    <property type="entry name" value="EXSB FAMILY PROTEIN"/>
    <property type="match status" value="1"/>
</dbReference>
<sequence>MDYIPELLDLFRDTGRVAVCFSGGLDSTVLAAHARKALGDDSLAIMADMPTLSDIQREMAIDGARASGIGLLTVPLDWHRLREVSGNGERRCYFCKSAIFSAVREVAGSLGFHNLVSGENADDDPDDRPGMSAGKEAGVAYPLRELGISRREIEDFISSMGLDRRPFKETCLLTRFPTGTPVTEKDIRFAEACERSVRDIADIGLVRVRISGSSCTVVSSPEERARLFENGEAVISALESMGFTEITLDPKGYS</sequence>
<proteinExistence type="predicted"/>
<dbReference type="InterPro" id="IPR005232">
    <property type="entry name" value="LarE"/>
</dbReference>
<dbReference type="EMBL" id="VSSQ01023194">
    <property type="protein sequence ID" value="MPM69976.1"/>
    <property type="molecule type" value="Genomic_DNA"/>
</dbReference>
<dbReference type="AlphaFoldDB" id="A0A645BWS8"/>
<dbReference type="EC" id="2.8.1.-" evidence="1"/>
<accession>A0A645BWS8</accession>
<dbReference type="SUPFAM" id="SSF52402">
    <property type="entry name" value="Adenine nucleotide alpha hydrolases-like"/>
    <property type="match status" value="1"/>
</dbReference>
<dbReference type="InterPro" id="IPR014729">
    <property type="entry name" value="Rossmann-like_a/b/a_fold"/>
</dbReference>
<reference evidence="1" key="1">
    <citation type="submission" date="2019-08" db="EMBL/GenBank/DDBJ databases">
        <authorList>
            <person name="Kucharzyk K."/>
            <person name="Murdoch R.W."/>
            <person name="Higgins S."/>
            <person name="Loffler F."/>
        </authorList>
    </citation>
    <scope>NUCLEOTIDE SEQUENCE</scope>
</reference>
<comment type="caution">
    <text evidence="1">The sequence shown here is derived from an EMBL/GenBank/DDBJ whole genome shotgun (WGS) entry which is preliminary data.</text>
</comment>
<protein>
    <submittedName>
        <fullName evidence="1">Pyridinium-3,5-biscarboxylic acid mononucleotide sulfurtransferase</fullName>
        <ecNumber evidence="1">2.8.1.-</ecNumber>
    </submittedName>
</protein>
<name>A0A645BWS8_9ZZZZ</name>
<keyword evidence="1" id="KW-0808">Transferase</keyword>
<evidence type="ECO:0000313" key="1">
    <source>
        <dbReference type="EMBL" id="MPM69976.1"/>
    </source>
</evidence>
<organism evidence="1">
    <name type="scientific">bioreactor metagenome</name>
    <dbReference type="NCBI Taxonomy" id="1076179"/>
    <lineage>
        <taxon>unclassified sequences</taxon>
        <taxon>metagenomes</taxon>
        <taxon>ecological metagenomes</taxon>
    </lineage>
</organism>
<dbReference type="InterPro" id="IPR052188">
    <property type="entry name" value="Ni-pincer_cofactor_biosynth"/>
</dbReference>
<dbReference type="PANTHER" id="PTHR43169:SF4">
    <property type="entry name" value="ATPASE, PP-LOOP SUPERFAMILY-RELATED"/>
    <property type="match status" value="1"/>
</dbReference>
<gene>
    <name evidence="1" type="primary">larE_18</name>
    <name evidence="1" type="ORF">SDC9_116924</name>
</gene>
<dbReference type="Gene3D" id="3.40.50.620">
    <property type="entry name" value="HUPs"/>
    <property type="match status" value="1"/>
</dbReference>